<dbReference type="Gene3D" id="3.90.176.10">
    <property type="entry name" value="Toxin ADP-ribosyltransferase, Chain A, domain 1"/>
    <property type="match status" value="1"/>
</dbReference>
<comment type="caution">
    <text evidence="11">The sequence shown here is derived from an EMBL/GenBank/DDBJ whole genome shotgun (WGS) entry which is preliminary data.</text>
</comment>
<dbReference type="PROSITE" id="PS51996">
    <property type="entry name" value="TR_MART"/>
    <property type="match status" value="1"/>
</dbReference>
<dbReference type="PANTHER" id="PTHR10339">
    <property type="entry name" value="ADP-RIBOSYLTRANSFERASE"/>
    <property type="match status" value="1"/>
</dbReference>
<dbReference type="GO" id="GO:0106274">
    <property type="term" value="F:NAD+-protein-arginine ADP-ribosyltransferase activity"/>
    <property type="evidence" value="ECO:0007669"/>
    <property type="project" value="UniProtKB-EC"/>
</dbReference>
<dbReference type="EC" id="2.4.2.31" evidence="10"/>
<keyword evidence="4" id="KW-0800">Toxin</keyword>
<evidence type="ECO:0000256" key="7">
    <source>
        <dbReference type="ARBA" id="ARBA00022695"/>
    </source>
</evidence>
<dbReference type="PANTHER" id="PTHR10339:SF25">
    <property type="entry name" value="SECRETED EXOENZYME S"/>
    <property type="match status" value="1"/>
</dbReference>
<dbReference type="GO" id="GO:0005576">
    <property type="term" value="C:extracellular region"/>
    <property type="evidence" value="ECO:0007669"/>
    <property type="project" value="UniProtKB-SubCell"/>
</dbReference>
<dbReference type="GO" id="GO:0016779">
    <property type="term" value="F:nucleotidyltransferase activity"/>
    <property type="evidence" value="ECO:0007669"/>
    <property type="project" value="UniProtKB-KW"/>
</dbReference>
<evidence type="ECO:0000256" key="8">
    <source>
        <dbReference type="ARBA" id="ARBA00023026"/>
    </source>
</evidence>
<dbReference type="GO" id="GO:0003950">
    <property type="term" value="F:NAD+ poly-ADP-ribosyltransferase activity"/>
    <property type="evidence" value="ECO:0007669"/>
    <property type="project" value="TreeGrafter"/>
</dbReference>
<keyword evidence="13" id="KW-1185">Reference proteome</keyword>
<dbReference type="EMBL" id="CAJNOQ010001780">
    <property type="protein sequence ID" value="CAF0918627.1"/>
    <property type="molecule type" value="Genomic_DNA"/>
</dbReference>
<evidence type="ECO:0000313" key="13">
    <source>
        <dbReference type="Proteomes" id="UP000663829"/>
    </source>
</evidence>
<keyword evidence="5 10" id="KW-0328">Glycosyltransferase</keyword>
<name>A0A814AYR3_9BILA</name>
<evidence type="ECO:0000313" key="12">
    <source>
        <dbReference type="EMBL" id="CAF3698397.1"/>
    </source>
</evidence>
<keyword evidence="3" id="KW-0964">Secreted</keyword>
<keyword evidence="8" id="KW-0843">Virulence</keyword>
<comment type="similarity">
    <text evidence="2 10">Belongs to the Arg-specific ADP-ribosyltransferase family.</text>
</comment>
<proteinExistence type="inferred from homology"/>
<keyword evidence="6 10" id="KW-0808">Transferase</keyword>
<dbReference type="GO" id="GO:0090729">
    <property type="term" value="F:toxin activity"/>
    <property type="evidence" value="ECO:0007669"/>
    <property type="project" value="UniProtKB-KW"/>
</dbReference>
<protein>
    <recommendedName>
        <fullName evidence="10">NAD(P)(+)--arginine ADP-ribosyltransferase</fullName>
        <ecNumber evidence="10">2.4.2.31</ecNumber>
    </recommendedName>
    <alternativeName>
        <fullName evidence="10">Mono(ADP-ribosyl)transferase</fullName>
    </alternativeName>
</protein>
<evidence type="ECO:0000313" key="11">
    <source>
        <dbReference type="EMBL" id="CAF0918627.1"/>
    </source>
</evidence>
<comment type="subcellular location">
    <subcellularLocation>
        <location evidence="1">Secreted</location>
    </subcellularLocation>
</comment>
<dbReference type="Proteomes" id="UP000681722">
    <property type="component" value="Unassembled WGS sequence"/>
</dbReference>
<evidence type="ECO:0000256" key="9">
    <source>
        <dbReference type="ARBA" id="ARBA00047597"/>
    </source>
</evidence>
<evidence type="ECO:0000256" key="6">
    <source>
        <dbReference type="ARBA" id="ARBA00022679"/>
    </source>
</evidence>
<dbReference type="EMBL" id="CAJOBC010001780">
    <property type="protein sequence ID" value="CAF3698397.1"/>
    <property type="molecule type" value="Genomic_DNA"/>
</dbReference>
<evidence type="ECO:0000256" key="1">
    <source>
        <dbReference type="ARBA" id="ARBA00004613"/>
    </source>
</evidence>
<evidence type="ECO:0000256" key="5">
    <source>
        <dbReference type="ARBA" id="ARBA00022676"/>
    </source>
</evidence>
<organism evidence="11 13">
    <name type="scientific">Didymodactylos carnosus</name>
    <dbReference type="NCBI Taxonomy" id="1234261"/>
    <lineage>
        <taxon>Eukaryota</taxon>
        <taxon>Metazoa</taxon>
        <taxon>Spiralia</taxon>
        <taxon>Gnathifera</taxon>
        <taxon>Rotifera</taxon>
        <taxon>Eurotatoria</taxon>
        <taxon>Bdelloidea</taxon>
        <taxon>Philodinida</taxon>
        <taxon>Philodinidae</taxon>
        <taxon>Didymodactylos</taxon>
    </lineage>
</organism>
<evidence type="ECO:0000256" key="3">
    <source>
        <dbReference type="ARBA" id="ARBA00022525"/>
    </source>
</evidence>
<dbReference type="SUPFAM" id="SSF56399">
    <property type="entry name" value="ADP-ribosylation"/>
    <property type="match status" value="1"/>
</dbReference>
<evidence type="ECO:0000256" key="2">
    <source>
        <dbReference type="ARBA" id="ARBA00009558"/>
    </source>
</evidence>
<accession>A0A814AYR3</accession>
<dbReference type="InterPro" id="IPR050999">
    <property type="entry name" value="ADP-ribosyltransferase_ARG"/>
</dbReference>
<keyword evidence="10" id="KW-0521">NADP</keyword>
<comment type="catalytic activity">
    <reaction evidence="9 10">
        <text>L-arginyl-[protein] + NAD(+) = N(omega)-(ADP-D-ribosyl)-L-arginyl-[protein] + nicotinamide + H(+)</text>
        <dbReference type="Rhea" id="RHEA:19149"/>
        <dbReference type="Rhea" id="RHEA-COMP:10532"/>
        <dbReference type="Rhea" id="RHEA-COMP:15087"/>
        <dbReference type="ChEBI" id="CHEBI:15378"/>
        <dbReference type="ChEBI" id="CHEBI:17154"/>
        <dbReference type="ChEBI" id="CHEBI:29965"/>
        <dbReference type="ChEBI" id="CHEBI:57540"/>
        <dbReference type="ChEBI" id="CHEBI:142554"/>
        <dbReference type="EC" id="2.4.2.31"/>
    </reaction>
</comment>
<sequence>MSLKYCDIESINYSPVADSYKYSPLVSLETAITPVTEFIDNGSNNVRIANQRCKISSVMTKDESAAIYLYTMETNNTRSIYRVLNQALRSRVSASILPWYLYLKLLTTALNKLPSVKTSVWRGVPGNISKDYRKYTKLTWWCVTSCSASVNVIENFLQGHTHSTLFMIECSRGKAVSAYSSFSSEDEIILLPGTSLTVVAEPLTHAGIHIVHLREIEQARYAKSASFNPLPSFTKQATFYGSGGNNQSQIDLKFTDCSLAKSNTTLIKSSSTVVNTVKPKKSK</sequence>
<dbReference type="AlphaFoldDB" id="A0A814AYR3"/>
<dbReference type="Proteomes" id="UP000663829">
    <property type="component" value="Unassembled WGS sequence"/>
</dbReference>
<evidence type="ECO:0000256" key="10">
    <source>
        <dbReference type="RuleBase" id="RU361228"/>
    </source>
</evidence>
<evidence type="ECO:0000256" key="4">
    <source>
        <dbReference type="ARBA" id="ARBA00022656"/>
    </source>
</evidence>
<reference evidence="11" key="1">
    <citation type="submission" date="2021-02" db="EMBL/GenBank/DDBJ databases">
        <authorList>
            <person name="Nowell W R."/>
        </authorList>
    </citation>
    <scope>NUCLEOTIDE SEQUENCE</scope>
</reference>
<keyword evidence="10" id="KW-0520">NAD</keyword>
<keyword evidence="7" id="KW-0548">Nucleotidyltransferase</keyword>
<gene>
    <name evidence="11" type="ORF">GPM918_LOCUS9532</name>
    <name evidence="12" type="ORF">SRO942_LOCUS9533</name>
</gene>
<dbReference type="OrthoDB" id="423533at2759"/>
<dbReference type="InterPro" id="IPR000768">
    <property type="entry name" value="ART"/>
</dbReference>
<dbReference type="Pfam" id="PF01129">
    <property type="entry name" value="ART"/>
    <property type="match status" value="1"/>
</dbReference>